<dbReference type="AlphaFoldDB" id="H6L327"/>
<comment type="function">
    <text evidence="8 9">This protein is involved in the repair of mismatches in DNA. It is possible that it carries out the mismatch recognition step. This protein has a weak ATPase activity.</text>
</comment>
<dbReference type="OrthoDB" id="9802448at2"/>
<dbReference type="PIRSF" id="PIRSF037677">
    <property type="entry name" value="DNA_mis_repair_Msh6"/>
    <property type="match status" value="1"/>
</dbReference>
<dbReference type="InterPro" id="IPR000432">
    <property type="entry name" value="DNA_mismatch_repair_MutS_C"/>
</dbReference>
<dbReference type="Gene3D" id="3.40.50.300">
    <property type="entry name" value="P-loop containing nucleotide triphosphate hydrolases"/>
    <property type="match status" value="1"/>
</dbReference>
<gene>
    <name evidence="9 13" type="primary">mutS</name>
    <name evidence="13" type="ordered locus">SGRA_2123</name>
</gene>
<dbReference type="Pfam" id="PF01624">
    <property type="entry name" value="MutS_I"/>
    <property type="match status" value="1"/>
</dbReference>
<dbReference type="SUPFAM" id="SSF53150">
    <property type="entry name" value="DNA repair protein MutS, domain II"/>
    <property type="match status" value="1"/>
</dbReference>
<dbReference type="Proteomes" id="UP000007519">
    <property type="component" value="Chromosome"/>
</dbReference>
<dbReference type="STRING" id="984262.SGRA_2123"/>
<dbReference type="Gene3D" id="1.10.1420.10">
    <property type="match status" value="2"/>
</dbReference>
<evidence type="ECO:0000313" key="13">
    <source>
        <dbReference type="EMBL" id="AFC24854.1"/>
    </source>
</evidence>
<keyword evidence="14" id="KW-1185">Reference proteome</keyword>
<keyword evidence="11" id="KW-0175">Coiled coil</keyword>
<dbReference type="Pfam" id="PF00488">
    <property type="entry name" value="MutS_V"/>
    <property type="match status" value="1"/>
</dbReference>
<keyword evidence="6 9" id="KW-0238">DNA-binding</keyword>
<dbReference type="GO" id="GO:0003684">
    <property type="term" value="F:damaged DNA binding"/>
    <property type="evidence" value="ECO:0007669"/>
    <property type="project" value="UniProtKB-UniRule"/>
</dbReference>
<evidence type="ECO:0000259" key="12">
    <source>
        <dbReference type="PROSITE" id="PS00486"/>
    </source>
</evidence>
<dbReference type="SMART" id="SM00534">
    <property type="entry name" value="MUTSac"/>
    <property type="match status" value="1"/>
</dbReference>
<evidence type="ECO:0000256" key="7">
    <source>
        <dbReference type="ARBA" id="ARBA00023204"/>
    </source>
</evidence>
<dbReference type="KEGG" id="sgn:SGRA_2123"/>
<evidence type="ECO:0000256" key="10">
    <source>
        <dbReference type="RuleBase" id="RU003756"/>
    </source>
</evidence>
<dbReference type="PANTHER" id="PTHR11361:SF34">
    <property type="entry name" value="DNA MISMATCH REPAIR PROTEIN MSH1, MITOCHONDRIAL"/>
    <property type="match status" value="1"/>
</dbReference>
<dbReference type="GO" id="GO:0005829">
    <property type="term" value="C:cytosol"/>
    <property type="evidence" value="ECO:0007669"/>
    <property type="project" value="TreeGrafter"/>
</dbReference>
<dbReference type="InterPro" id="IPR007696">
    <property type="entry name" value="DNA_mismatch_repair_MutS_core"/>
</dbReference>
<dbReference type="Pfam" id="PF05190">
    <property type="entry name" value="MutS_IV"/>
    <property type="match status" value="1"/>
</dbReference>
<evidence type="ECO:0000313" key="14">
    <source>
        <dbReference type="Proteomes" id="UP000007519"/>
    </source>
</evidence>
<dbReference type="Pfam" id="PF05192">
    <property type="entry name" value="MutS_III"/>
    <property type="match status" value="1"/>
</dbReference>
<dbReference type="InterPro" id="IPR005748">
    <property type="entry name" value="DNA_mismatch_repair_MutS"/>
</dbReference>
<dbReference type="InterPro" id="IPR007861">
    <property type="entry name" value="DNA_mismatch_repair_MutS_clamp"/>
</dbReference>
<keyword evidence="3 9" id="KW-0547">Nucleotide-binding</keyword>
<organism evidence="13 14">
    <name type="scientific">Saprospira grandis (strain Lewin)</name>
    <dbReference type="NCBI Taxonomy" id="984262"/>
    <lineage>
        <taxon>Bacteria</taxon>
        <taxon>Pseudomonadati</taxon>
        <taxon>Bacteroidota</taxon>
        <taxon>Saprospiria</taxon>
        <taxon>Saprospirales</taxon>
        <taxon>Saprospiraceae</taxon>
        <taxon>Saprospira</taxon>
    </lineage>
</organism>
<dbReference type="HOGENOM" id="CLU_002472_3_1_10"/>
<dbReference type="GO" id="GO:0006298">
    <property type="term" value="P:mismatch repair"/>
    <property type="evidence" value="ECO:0007669"/>
    <property type="project" value="UniProtKB-UniRule"/>
</dbReference>
<dbReference type="PROSITE" id="PS00486">
    <property type="entry name" value="DNA_MISMATCH_REPAIR_2"/>
    <property type="match status" value="1"/>
</dbReference>
<dbReference type="InterPro" id="IPR007860">
    <property type="entry name" value="DNA_mmatch_repair_MutS_con_dom"/>
</dbReference>
<dbReference type="InterPro" id="IPR017261">
    <property type="entry name" value="DNA_mismatch_repair_MutS/MSH"/>
</dbReference>
<dbReference type="GO" id="GO:0005524">
    <property type="term" value="F:ATP binding"/>
    <property type="evidence" value="ECO:0007669"/>
    <property type="project" value="UniProtKB-UniRule"/>
</dbReference>
<keyword evidence="7 9" id="KW-0234">DNA repair</keyword>
<dbReference type="InterPro" id="IPR036187">
    <property type="entry name" value="DNA_mismatch_repair_MutS_sf"/>
</dbReference>
<evidence type="ECO:0000256" key="11">
    <source>
        <dbReference type="SAM" id="Coils"/>
    </source>
</evidence>
<name>H6L327_SAPGL</name>
<dbReference type="InterPro" id="IPR016151">
    <property type="entry name" value="DNA_mismatch_repair_MutS_N"/>
</dbReference>
<dbReference type="RefSeq" id="WP_015692472.1">
    <property type="nucleotide sequence ID" value="NC_016940.1"/>
</dbReference>
<protein>
    <recommendedName>
        <fullName evidence="2 9">DNA mismatch repair protein MutS</fullName>
    </recommendedName>
</protein>
<feature type="binding site" evidence="9">
    <location>
        <begin position="624"/>
        <end position="631"/>
    </location>
    <ligand>
        <name>ATP</name>
        <dbReference type="ChEBI" id="CHEBI:30616"/>
    </ligand>
</feature>
<dbReference type="InterPro" id="IPR007695">
    <property type="entry name" value="DNA_mismatch_repair_MutS-lik_N"/>
</dbReference>
<evidence type="ECO:0000256" key="4">
    <source>
        <dbReference type="ARBA" id="ARBA00022763"/>
    </source>
</evidence>
<dbReference type="SUPFAM" id="SSF52540">
    <property type="entry name" value="P-loop containing nucleoside triphosphate hydrolases"/>
    <property type="match status" value="1"/>
</dbReference>
<dbReference type="PANTHER" id="PTHR11361">
    <property type="entry name" value="DNA MISMATCH REPAIR PROTEIN MUTS FAMILY MEMBER"/>
    <property type="match status" value="1"/>
</dbReference>
<evidence type="ECO:0000256" key="8">
    <source>
        <dbReference type="ARBA" id="ARBA00024647"/>
    </source>
</evidence>
<evidence type="ECO:0000256" key="9">
    <source>
        <dbReference type="HAMAP-Rule" id="MF_00096"/>
    </source>
</evidence>
<keyword evidence="4 9" id="KW-0227">DNA damage</keyword>
<dbReference type="Pfam" id="PF05188">
    <property type="entry name" value="MutS_II"/>
    <property type="match status" value="1"/>
</dbReference>
<dbReference type="EMBL" id="CP002831">
    <property type="protein sequence ID" value="AFC24854.1"/>
    <property type="molecule type" value="Genomic_DNA"/>
</dbReference>
<dbReference type="GO" id="GO:0030983">
    <property type="term" value="F:mismatched DNA binding"/>
    <property type="evidence" value="ECO:0007669"/>
    <property type="project" value="InterPro"/>
</dbReference>
<feature type="coiled-coil region" evidence="11">
    <location>
        <begin position="798"/>
        <end position="825"/>
    </location>
</feature>
<dbReference type="Gene3D" id="3.30.420.110">
    <property type="entry name" value="MutS, connector domain"/>
    <property type="match status" value="1"/>
</dbReference>
<dbReference type="SUPFAM" id="SSF48334">
    <property type="entry name" value="DNA repair protein MutS, domain III"/>
    <property type="match status" value="1"/>
</dbReference>
<dbReference type="HAMAP" id="MF_00096">
    <property type="entry name" value="MutS"/>
    <property type="match status" value="1"/>
</dbReference>
<reference evidence="13 14" key="1">
    <citation type="journal article" date="2012" name="Stand. Genomic Sci.">
        <title>Complete genome sequencing and analysis of Saprospira grandis str. Lewin, a predatory marine bacterium.</title>
        <authorList>
            <person name="Saw J.H."/>
            <person name="Yuryev A."/>
            <person name="Kanbe M."/>
            <person name="Hou S."/>
            <person name="Young A.G."/>
            <person name="Aizawa S."/>
            <person name="Alam M."/>
        </authorList>
    </citation>
    <scope>NUCLEOTIDE SEQUENCE [LARGE SCALE GENOMIC DNA]</scope>
    <source>
        <strain evidence="13 14">Lewin</strain>
    </source>
</reference>
<dbReference type="GO" id="GO:0140664">
    <property type="term" value="F:ATP-dependent DNA damage sensor activity"/>
    <property type="evidence" value="ECO:0007669"/>
    <property type="project" value="InterPro"/>
</dbReference>
<dbReference type="InterPro" id="IPR027417">
    <property type="entry name" value="P-loop_NTPase"/>
</dbReference>
<dbReference type="InterPro" id="IPR036678">
    <property type="entry name" value="MutS_con_dom_sf"/>
</dbReference>
<dbReference type="eggNOG" id="COG0249">
    <property type="taxonomic scope" value="Bacteria"/>
</dbReference>
<dbReference type="InterPro" id="IPR045076">
    <property type="entry name" value="MutS"/>
</dbReference>
<dbReference type="Gene3D" id="3.40.1170.10">
    <property type="entry name" value="DNA repair protein MutS, domain I"/>
    <property type="match status" value="1"/>
</dbReference>
<feature type="domain" description="DNA mismatch repair proteins mutS family" evidence="12">
    <location>
        <begin position="698"/>
        <end position="714"/>
    </location>
</feature>
<dbReference type="CDD" id="cd03284">
    <property type="entry name" value="ABC_MutS1"/>
    <property type="match status" value="1"/>
</dbReference>
<evidence type="ECO:0000256" key="6">
    <source>
        <dbReference type="ARBA" id="ARBA00023125"/>
    </source>
</evidence>
<evidence type="ECO:0000256" key="3">
    <source>
        <dbReference type="ARBA" id="ARBA00022741"/>
    </source>
</evidence>
<accession>H6L327</accession>
<comment type="similarity">
    <text evidence="1 9 10">Belongs to the DNA mismatch repair MutS family.</text>
</comment>
<keyword evidence="5 9" id="KW-0067">ATP-binding</keyword>
<evidence type="ECO:0000256" key="2">
    <source>
        <dbReference type="ARBA" id="ARBA00021982"/>
    </source>
</evidence>
<dbReference type="FunFam" id="3.40.50.300:FF:000870">
    <property type="entry name" value="MutS protein homolog 4"/>
    <property type="match status" value="1"/>
</dbReference>
<dbReference type="SMART" id="SM00533">
    <property type="entry name" value="MUTSd"/>
    <property type="match status" value="1"/>
</dbReference>
<dbReference type="NCBIfam" id="TIGR01070">
    <property type="entry name" value="mutS1"/>
    <property type="match status" value="1"/>
</dbReference>
<evidence type="ECO:0000256" key="1">
    <source>
        <dbReference type="ARBA" id="ARBA00006271"/>
    </source>
</evidence>
<sequence>MKLAKSKKKTKVTPLMAQYNDFKQKYADAVLLFRVGDFYETFGSDAVLASKVLGITLTARNNGSSKIELAGFPHHSLDTYLPKLVRAGYRVAVCDQLEKPSKQKKIVKRGVVELVTPGITTNDNILDHKSNNFLAALHIGRKDQLGLALLDISTAEFLVVEGNTASIDKLLQNFQPAEIIYAKNQKKELLERFGERYYTYGIEDWVFMPDYSREKLLEQFEVSSLKGFGIEQLEMAQIAAGAILHYVQTTENKNLKHIVQIARIPTDRYVWMDSFTIRNLELVGSAYSSGVSLLDVMDKTISPMGSRLLRKWVLMPRKDLTSIESRHEVVQAFIDQPNLALLIADQLQQLGDLERLVAKIPLGKINPREVRQLQRSILALGPIKEALAQDKQPQLQSIAERMQLCPLLCQRVDNWLKEEPAVKTDKGGFIGTGVSEELDELRDLIANSREHLERIRVKEAKETGIDKLKIGFNNVFGYYLEVTNRYKDKDLIPDHWVRKQTLTNSERYISEELKQLEGKILSAEEKIIALEQKLFGELVLFLNDYIRPVQTNAQLVAQLDCLHSYHVLALEQNYCRPQMHEGLDIEIKAGRHPVIEQQLKAGELYVPNDIFLDNERQQILMITGPNMSGKSALLRQTALISLMAQMGAFVPADSAKLGLIDRIFTRVGASDNISSGESTFMVEMNETASILNNISNRSLILLDEIGRGTSTYDGISIAWAIAEYLHNHPTARPKTLFATHYHELNELAQQFDRIKNFHVATKELGKKVIFLRKLKAGGSEHSFGIHVAKMAGMPPQLILRASEILAQLEEQRSAQEEKAESLGDKLKAVQNVQAMQLNIFDAAPDPRFEKMRDYVEALDLNRMTPIESMLKLLEIKKMLGEEDH</sequence>
<evidence type="ECO:0000256" key="5">
    <source>
        <dbReference type="ARBA" id="ARBA00022840"/>
    </source>
</evidence>
<dbReference type="NCBIfam" id="NF003810">
    <property type="entry name" value="PRK05399.1"/>
    <property type="match status" value="1"/>
</dbReference>
<dbReference type="SUPFAM" id="SSF55271">
    <property type="entry name" value="DNA repair protein MutS, domain I"/>
    <property type="match status" value="1"/>
</dbReference>
<proteinExistence type="inferred from homology"/>